<evidence type="ECO:0000313" key="2">
    <source>
        <dbReference type="EMBL" id="PRQ76142.1"/>
    </source>
</evidence>
<comment type="caution">
    <text evidence="2">The sequence shown here is derived from an EMBL/GenBank/DDBJ whole genome shotgun (WGS) entry which is preliminary data.</text>
</comment>
<dbReference type="Proteomes" id="UP000239560">
    <property type="component" value="Unassembled WGS sequence"/>
</dbReference>
<dbReference type="EMBL" id="LCTV02000003">
    <property type="protein sequence ID" value="PRQ76142.1"/>
    <property type="molecule type" value="Genomic_DNA"/>
</dbReference>
<feature type="compositionally biased region" description="Basic residues" evidence="1">
    <location>
        <begin position="158"/>
        <end position="171"/>
    </location>
</feature>
<protein>
    <submittedName>
        <fullName evidence="2">Uncharacterized protein</fullName>
    </submittedName>
</protein>
<name>A0A2T0ADR9_RHOTO</name>
<evidence type="ECO:0000256" key="1">
    <source>
        <dbReference type="SAM" id="MobiDB-lite"/>
    </source>
</evidence>
<sequence length="202" mass="22685">MSRALWISPLLPRGIEALAKCLNVRRLLPQLARSLTFAILFLAQRMSNLQQIVYTSSLPFPPLFHRSAPRARLVHLARLRFKQRRIAPSHPPPRSQSDRPLTRNARGVPSPEGESRILSGYGGIRASPSRPVGYEEPPDARRATPGSHRRTRDVPPPRARHARDARRRRGEHRASLRRAGMDDLAAVDKVVRASLPALHVDS</sequence>
<evidence type="ECO:0000313" key="3">
    <source>
        <dbReference type="Proteomes" id="UP000239560"/>
    </source>
</evidence>
<organism evidence="2 3">
    <name type="scientific">Rhodotorula toruloides</name>
    <name type="common">Yeast</name>
    <name type="synonym">Rhodosporidium toruloides</name>
    <dbReference type="NCBI Taxonomy" id="5286"/>
    <lineage>
        <taxon>Eukaryota</taxon>
        <taxon>Fungi</taxon>
        <taxon>Dikarya</taxon>
        <taxon>Basidiomycota</taxon>
        <taxon>Pucciniomycotina</taxon>
        <taxon>Microbotryomycetes</taxon>
        <taxon>Sporidiobolales</taxon>
        <taxon>Sporidiobolaceae</taxon>
        <taxon>Rhodotorula</taxon>
    </lineage>
</organism>
<dbReference type="AlphaFoldDB" id="A0A2T0ADR9"/>
<reference evidence="2 3" key="1">
    <citation type="journal article" date="2018" name="Elife">
        <title>Functional genomics of lipid metabolism in the oleaginous yeast Rhodosporidium toruloides.</title>
        <authorList>
            <person name="Coradetti S.T."/>
            <person name="Pinel D."/>
            <person name="Geiselman G."/>
            <person name="Ito M."/>
            <person name="Mondo S."/>
            <person name="Reilly M.C."/>
            <person name="Cheng Y.F."/>
            <person name="Bauer S."/>
            <person name="Grigoriev I."/>
            <person name="Gladden J.M."/>
            <person name="Simmons B.A."/>
            <person name="Brem R."/>
            <person name="Arkin A.P."/>
            <person name="Skerker J.M."/>
        </authorList>
    </citation>
    <scope>NUCLEOTIDE SEQUENCE [LARGE SCALE GENOMIC DNA]</scope>
    <source>
        <strain evidence="2 3">NBRC 0880</strain>
    </source>
</reference>
<feature type="region of interest" description="Disordered" evidence="1">
    <location>
        <begin position="83"/>
        <end position="182"/>
    </location>
</feature>
<gene>
    <name evidence="2" type="ORF">AAT19DRAFT_13164</name>
</gene>
<proteinExistence type="predicted"/>
<accession>A0A2T0ADR9</accession>